<accession>A0ABS5TIP2</accession>
<proteinExistence type="predicted"/>
<dbReference type="RefSeq" id="WP_214157227.1">
    <property type="nucleotide sequence ID" value="NZ_JAHBAY010000007.1"/>
</dbReference>
<dbReference type="PANTHER" id="PTHR43649">
    <property type="entry name" value="ARABINOSE-BINDING PROTEIN-RELATED"/>
    <property type="match status" value="1"/>
</dbReference>
<sequence length="451" mass="48205">MSRKFRKPLARVAVTLGAVLAVGTTLAACGGGSSDDSADAGSFSQADLDAALEKGGEITYWSWTPSGEDQVAAFEKAYPNVKVNLENVGTNTDQYTKMTNAIEAGDGAPDVAQIEYYAFPQYALSESLLDLSTYGLDELKSAYTASTWGSVAFDGKVYGLPQDSGPMALFYNKKVFDEAGIDKAPTTWDEYIADAKLIHEKNPKAYITADSGDGGFTSSMIWQAGGHPFNVSGTEVSVNFEDEGTKKFTAMWNQLHQNDLLSDTVGWSDEWFKGLTDGTIASLVTGAWMPGNLEANAAGASGDWRVAPIPTYDGQPVTAENGGSGQAVLKQSKNPALAAAFVRWLNHDSASLDIFIESGGFPSTTAELGDPEFTEAKSKYFGGQQVNKVLAEAAGQVQPNWSYLPYQAYAFTIFGDTAGKAYVDRSDLNAGLASWKEALDTYGKQQGFTVK</sequence>
<dbReference type="Pfam" id="PF01547">
    <property type="entry name" value="SBP_bac_1"/>
    <property type="match status" value="1"/>
</dbReference>
<dbReference type="PANTHER" id="PTHR43649:SF14">
    <property type="entry name" value="BLR3389 PROTEIN"/>
    <property type="match status" value="1"/>
</dbReference>
<feature type="chain" id="PRO_5045364279" evidence="1">
    <location>
        <begin position="28"/>
        <end position="451"/>
    </location>
</feature>
<keyword evidence="3" id="KW-1185">Reference proteome</keyword>
<reference evidence="2 3" key="1">
    <citation type="submission" date="2021-05" db="EMBL/GenBank/DDBJ databases">
        <title>Kineosporia and Streptomyces sp. nov. two new marine actinobacteria isolated from Coral.</title>
        <authorList>
            <person name="Buangrab K."/>
            <person name="Sutthacheep M."/>
            <person name="Yeemin T."/>
            <person name="Harunari E."/>
            <person name="Igarashi Y."/>
            <person name="Kanchanasin P."/>
            <person name="Tanasupawat S."/>
            <person name="Phongsopitanun W."/>
        </authorList>
    </citation>
    <scope>NUCLEOTIDE SEQUENCE [LARGE SCALE GENOMIC DNA]</scope>
    <source>
        <strain evidence="2 3">J2-2</strain>
    </source>
</reference>
<evidence type="ECO:0000313" key="2">
    <source>
        <dbReference type="EMBL" id="MBT0770945.1"/>
    </source>
</evidence>
<evidence type="ECO:0000256" key="1">
    <source>
        <dbReference type="SAM" id="SignalP"/>
    </source>
</evidence>
<dbReference type="PROSITE" id="PS51257">
    <property type="entry name" value="PROKAR_LIPOPROTEIN"/>
    <property type="match status" value="1"/>
</dbReference>
<dbReference type="Gene3D" id="3.40.190.10">
    <property type="entry name" value="Periplasmic binding protein-like II"/>
    <property type="match status" value="1"/>
</dbReference>
<dbReference type="SUPFAM" id="SSF53850">
    <property type="entry name" value="Periplasmic binding protein-like II"/>
    <property type="match status" value="1"/>
</dbReference>
<dbReference type="InterPro" id="IPR050490">
    <property type="entry name" value="Bact_solute-bd_prot1"/>
</dbReference>
<gene>
    <name evidence="2" type="ORF">KIH74_18545</name>
</gene>
<dbReference type="Proteomes" id="UP001197247">
    <property type="component" value="Unassembled WGS sequence"/>
</dbReference>
<organism evidence="2 3">
    <name type="scientific">Kineosporia corallincola</name>
    <dbReference type="NCBI Taxonomy" id="2835133"/>
    <lineage>
        <taxon>Bacteria</taxon>
        <taxon>Bacillati</taxon>
        <taxon>Actinomycetota</taxon>
        <taxon>Actinomycetes</taxon>
        <taxon>Kineosporiales</taxon>
        <taxon>Kineosporiaceae</taxon>
        <taxon>Kineosporia</taxon>
    </lineage>
</organism>
<evidence type="ECO:0000313" key="3">
    <source>
        <dbReference type="Proteomes" id="UP001197247"/>
    </source>
</evidence>
<keyword evidence="1" id="KW-0732">Signal</keyword>
<dbReference type="EMBL" id="JAHBAY010000007">
    <property type="protein sequence ID" value="MBT0770945.1"/>
    <property type="molecule type" value="Genomic_DNA"/>
</dbReference>
<dbReference type="CDD" id="cd13585">
    <property type="entry name" value="PBP2_TMBP_like"/>
    <property type="match status" value="1"/>
</dbReference>
<name>A0ABS5TIP2_9ACTN</name>
<dbReference type="InterPro" id="IPR006059">
    <property type="entry name" value="SBP"/>
</dbReference>
<feature type="signal peptide" evidence="1">
    <location>
        <begin position="1"/>
        <end position="27"/>
    </location>
</feature>
<protein>
    <submittedName>
        <fullName evidence="2">Sugar ABC transporter substrate-binding protein</fullName>
    </submittedName>
</protein>
<comment type="caution">
    <text evidence="2">The sequence shown here is derived from an EMBL/GenBank/DDBJ whole genome shotgun (WGS) entry which is preliminary data.</text>
</comment>